<feature type="transmembrane region" description="Helical" evidence="7">
    <location>
        <begin position="72"/>
        <end position="91"/>
    </location>
</feature>
<evidence type="ECO:0000313" key="9">
    <source>
        <dbReference type="Proteomes" id="UP000603227"/>
    </source>
</evidence>
<keyword evidence="3" id="KW-0813">Transport</keyword>
<feature type="transmembrane region" description="Helical" evidence="7">
    <location>
        <begin position="224"/>
        <end position="243"/>
    </location>
</feature>
<dbReference type="AlphaFoldDB" id="A0A919GS82"/>
<feature type="transmembrane region" description="Helical" evidence="7">
    <location>
        <begin position="124"/>
        <end position="146"/>
    </location>
</feature>
<dbReference type="GO" id="GO:0005345">
    <property type="term" value="F:purine nucleobase transmembrane transporter activity"/>
    <property type="evidence" value="ECO:0007669"/>
    <property type="project" value="TreeGrafter"/>
</dbReference>
<dbReference type="GO" id="GO:0005886">
    <property type="term" value="C:plasma membrane"/>
    <property type="evidence" value="ECO:0007669"/>
    <property type="project" value="TreeGrafter"/>
</dbReference>
<accession>A0A919GS82</accession>
<feature type="transmembrane region" description="Helical" evidence="7">
    <location>
        <begin position="40"/>
        <end position="60"/>
    </location>
</feature>
<evidence type="ECO:0000313" key="8">
    <source>
        <dbReference type="EMBL" id="GHH89219.1"/>
    </source>
</evidence>
<dbReference type="EMBL" id="BNAT01000012">
    <property type="protein sequence ID" value="GHH89219.1"/>
    <property type="molecule type" value="Genomic_DNA"/>
</dbReference>
<dbReference type="InterPro" id="IPR045018">
    <property type="entry name" value="Azg-like"/>
</dbReference>
<evidence type="ECO:0000256" key="2">
    <source>
        <dbReference type="ARBA" id="ARBA00005697"/>
    </source>
</evidence>
<proteinExistence type="inferred from homology"/>
<organism evidence="8 9">
    <name type="scientific">Streptomyces capitiformicae</name>
    <dbReference type="NCBI Taxonomy" id="2014920"/>
    <lineage>
        <taxon>Bacteria</taxon>
        <taxon>Bacillati</taxon>
        <taxon>Actinomycetota</taxon>
        <taxon>Actinomycetes</taxon>
        <taxon>Kitasatosporales</taxon>
        <taxon>Streptomycetaceae</taxon>
        <taxon>Streptomyces</taxon>
    </lineage>
</organism>
<feature type="transmembrane region" description="Helical" evidence="7">
    <location>
        <begin position="198"/>
        <end position="217"/>
    </location>
</feature>
<feature type="transmembrane region" description="Helical" evidence="7">
    <location>
        <begin position="158"/>
        <end position="178"/>
    </location>
</feature>
<reference evidence="8" key="2">
    <citation type="submission" date="2020-09" db="EMBL/GenBank/DDBJ databases">
        <authorList>
            <person name="Sun Q."/>
            <person name="Zhou Y."/>
        </authorList>
    </citation>
    <scope>NUCLEOTIDE SEQUENCE</scope>
    <source>
        <strain evidence="8">CGMCC 4.7403</strain>
    </source>
</reference>
<gene>
    <name evidence="8" type="ORF">GCM10017771_38610</name>
</gene>
<keyword evidence="5 7" id="KW-1133">Transmembrane helix</keyword>
<evidence type="ECO:0000256" key="7">
    <source>
        <dbReference type="SAM" id="Phobius"/>
    </source>
</evidence>
<evidence type="ECO:0000256" key="4">
    <source>
        <dbReference type="ARBA" id="ARBA00022692"/>
    </source>
</evidence>
<dbReference type="GO" id="GO:0012505">
    <property type="term" value="C:endomembrane system"/>
    <property type="evidence" value="ECO:0007669"/>
    <property type="project" value="UniProtKB-SubCell"/>
</dbReference>
<evidence type="ECO:0000256" key="6">
    <source>
        <dbReference type="ARBA" id="ARBA00023136"/>
    </source>
</evidence>
<evidence type="ECO:0000256" key="1">
    <source>
        <dbReference type="ARBA" id="ARBA00004127"/>
    </source>
</evidence>
<feature type="transmembrane region" description="Helical" evidence="7">
    <location>
        <begin position="370"/>
        <end position="403"/>
    </location>
</feature>
<name>A0A919GS82_9ACTN</name>
<keyword evidence="9" id="KW-1185">Reference proteome</keyword>
<keyword evidence="6 7" id="KW-0472">Membrane</keyword>
<dbReference type="PANTHER" id="PTHR43337">
    <property type="entry name" value="XANTHINE/URACIL PERMEASE C887.17-RELATED"/>
    <property type="match status" value="1"/>
</dbReference>
<reference evidence="8" key="1">
    <citation type="journal article" date="2014" name="Int. J. Syst. Evol. Microbiol.">
        <title>Complete genome sequence of Corynebacterium casei LMG S-19264T (=DSM 44701T), isolated from a smear-ripened cheese.</title>
        <authorList>
            <consortium name="US DOE Joint Genome Institute (JGI-PGF)"/>
            <person name="Walter F."/>
            <person name="Albersmeier A."/>
            <person name="Kalinowski J."/>
            <person name="Ruckert C."/>
        </authorList>
    </citation>
    <scope>NUCLEOTIDE SEQUENCE</scope>
    <source>
        <strain evidence="8">CGMCC 4.7403</strain>
    </source>
</reference>
<feature type="transmembrane region" description="Helical" evidence="7">
    <location>
        <begin position="458"/>
        <end position="476"/>
    </location>
</feature>
<keyword evidence="4 7" id="KW-0812">Transmembrane</keyword>
<protein>
    <submittedName>
        <fullName evidence="8">MFS transporter</fullName>
    </submittedName>
</protein>
<feature type="transmembrane region" description="Helical" evidence="7">
    <location>
        <begin position="273"/>
        <end position="294"/>
    </location>
</feature>
<comment type="caution">
    <text evidence="8">The sequence shown here is derived from an EMBL/GenBank/DDBJ whole genome shotgun (WGS) entry which is preliminary data.</text>
</comment>
<dbReference type="InterPro" id="IPR006043">
    <property type="entry name" value="NCS2"/>
</dbReference>
<feature type="transmembrane region" description="Helical" evidence="7">
    <location>
        <begin position="415"/>
        <end position="446"/>
    </location>
</feature>
<feature type="transmembrane region" description="Helical" evidence="7">
    <location>
        <begin position="98"/>
        <end position="118"/>
    </location>
</feature>
<dbReference type="Proteomes" id="UP000603227">
    <property type="component" value="Unassembled WGS sequence"/>
</dbReference>
<dbReference type="PANTHER" id="PTHR43337:SF1">
    <property type="entry name" value="XANTHINE_URACIL PERMEASE C887.17-RELATED"/>
    <property type="match status" value="1"/>
</dbReference>
<evidence type="ECO:0000256" key="5">
    <source>
        <dbReference type="ARBA" id="ARBA00022989"/>
    </source>
</evidence>
<dbReference type="Pfam" id="PF00860">
    <property type="entry name" value="Xan_ur_permease"/>
    <property type="match status" value="1"/>
</dbReference>
<dbReference type="RefSeq" id="WP_189783706.1">
    <property type="nucleotide sequence ID" value="NZ_BNAT01000012.1"/>
</dbReference>
<sequence length="483" mass="50335">MSDAQKVADRQSAEPPGANSVDRFFRITARGSTFAREIRGGFATFFTMAYILVLNPIILGSAKDKYGHTLDGAELVTATALVAAVMTVIMGVGGNLPLALAAGLGLNAVVAFQIAPLMSWSDAMGLVVLEGLLICVLVVTGLREAVMHAIPQPLKQAISVGIGLFIAFIGFVDAGFVSRIPDIANTTVPVQLGATGSLSGWPILVFCLGVLLTIALLARKVKGAILISILVMTVVAIVINSAADIKSWGLTTPKVPDDIVAAPEFGLIGDFSLFGSFGETTVITVVLLIFTLLLSDFFDTMGTVVGITAEAGLLDEQGKVPNLGRVLLIDGAAAVAGGAASSSSATSYIESAAGVGEGARTGFSNLITGGLFAVALFLTPLLTIVPMQAAAPALVAVGFLMMTQVKHIEWDKYEIAIPAFLTIAVMPFTYSITNGIGAGFLAYVLIKTVLGKAREVHWLLWGTSALFLVYFAINPVQQLFGVK</sequence>
<evidence type="ECO:0000256" key="3">
    <source>
        <dbReference type="ARBA" id="ARBA00022448"/>
    </source>
</evidence>
<comment type="similarity">
    <text evidence="2">Belongs to the nucleobase:cation symporter-2 (NCS2) (TC 2.A.40) family. Azg-like subfamily.</text>
</comment>
<comment type="subcellular location">
    <subcellularLocation>
        <location evidence="1">Endomembrane system</location>
        <topology evidence="1">Multi-pass membrane protein</topology>
    </subcellularLocation>
</comment>